<comment type="caution">
    <text evidence="1">The sequence shown here is derived from an EMBL/GenBank/DDBJ whole genome shotgun (WGS) entry which is preliminary data.</text>
</comment>
<evidence type="ECO:0000313" key="1">
    <source>
        <dbReference type="EMBL" id="KAG0468612.1"/>
    </source>
</evidence>
<evidence type="ECO:0000313" key="2">
    <source>
        <dbReference type="Proteomes" id="UP000639772"/>
    </source>
</evidence>
<organism evidence="1 2">
    <name type="scientific">Vanilla planifolia</name>
    <name type="common">Vanilla</name>
    <dbReference type="NCBI Taxonomy" id="51239"/>
    <lineage>
        <taxon>Eukaryota</taxon>
        <taxon>Viridiplantae</taxon>
        <taxon>Streptophyta</taxon>
        <taxon>Embryophyta</taxon>
        <taxon>Tracheophyta</taxon>
        <taxon>Spermatophyta</taxon>
        <taxon>Magnoliopsida</taxon>
        <taxon>Liliopsida</taxon>
        <taxon>Asparagales</taxon>
        <taxon>Orchidaceae</taxon>
        <taxon>Vanilloideae</taxon>
        <taxon>Vanilleae</taxon>
        <taxon>Vanilla</taxon>
    </lineage>
</organism>
<reference evidence="1 2" key="1">
    <citation type="journal article" date="2020" name="Nat. Food">
        <title>A phased Vanilla planifolia genome enables genetic improvement of flavour and production.</title>
        <authorList>
            <person name="Hasing T."/>
            <person name="Tang H."/>
            <person name="Brym M."/>
            <person name="Khazi F."/>
            <person name="Huang T."/>
            <person name="Chambers A.H."/>
        </authorList>
    </citation>
    <scope>NUCLEOTIDE SEQUENCE [LARGE SCALE GENOMIC DNA]</scope>
    <source>
        <tissue evidence="1">Leaf</tissue>
    </source>
</reference>
<dbReference type="Proteomes" id="UP000639772">
    <property type="component" value="Chromosome 9"/>
</dbReference>
<proteinExistence type="predicted"/>
<gene>
    <name evidence="1" type="ORF">HPP92_017940</name>
</gene>
<protein>
    <submittedName>
        <fullName evidence="1">Uncharacterized protein</fullName>
    </submittedName>
</protein>
<name>A0A835QJ02_VANPL</name>
<accession>A0A835QJ02</accession>
<dbReference type="EMBL" id="JADCNM010000009">
    <property type="protein sequence ID" value="KAG0468612.1"/>
    <property type="molecule type" value="Genomic_DNA"/>
</dbReference>
<dbReference type="AlphaFoldDB" id="A0A835QJ02"/>
<sequence length="72" mass="8172">MARILSLARKPLFQKTVALSDASMIACSRSYISEMRRSTLKDNLLRILRTEITYESESRPPRPIVRGSNGFA</sequence>